<accession>A0A9X0A6E3</accession>
<dbReference type="PANTHER" id="PTHR10334">
    <property type="entry name" value="CYSTEINE-RICH SECRETORY PROTEIN-RELATED"/>
    <property type="match status" value="1"/>
</dbReference>
<dbReference type="InterPro" id="IPR034113">
    <property type="entry name" value="SCP_GAPR1-like"/>
</dbReference>
<reference evidence="3" key="1">
    <citation type="submission" date="2023-01" db="EMBL/GenBank/DDBJ databases">
        <title>Genome assembly of the deep-sea coral Lophelia pertusa.</title>
        <authorList>
            <person name="Herrera S."/>
            <person name="Cordes E."/>
        </authorList>
    </citation>
    <scope>NUCLEOTIDE SEQUENCE</scope>
    <source>
        <strain evidence="3">USNM1676648</strain>
        <tissue evidence="3">Polyp</tissue>
    </source>
</reference>
<sequence>MKILSVAILFAAILATCSGIMPFKDQCVYWHNYFRTLHQVPNVTWSMSLQKVAENWVKYLADNNKFHHEGKDPGNLYMSGKPYPKEYCSDALWWFHNEEQYYNYSESRYIKAAGHFTQVVWKNSIQIGAAWAVRKDGRLVVSIKYKPRGNVVPYLRQNVRPPTATLLGPEWPHVPPRFARCPKDMVVTPAPTTRPTTTPDTGATMPFKHQCLFWHNYFRKLHQVPVVMWSMSLQKEAEDWVKYLAENNKFEYSKNNSENLFMSMEKPREYCSEAIWWFHSQEKFYNFSNPRYVKAARNFTQVVWKNSKQIGAAWAIRKDNRLVVVIKYSPEGNNYDDNFEENVFLPVAATLPGLIQVPPAFARCPTANIPSLPTEVATAPTRPHVKAAAKKTVSGLALFIGSVILVTVLS</sequence>
<dbReference type="CDD" id="cd05382">
    <property type="entry name" value="CAP_GAPR1-like"/>
    <property type="match status" value="1"/>
</dbReference>
<proteinExistence type="predicted"/>
<organism evidence="3 4">
    <name type="scientific">Desmophyllum pertusum</name>
    <dbReference type="NCBI Taxonomy" id="174260"/>
    <lineage>
        <taxon>Eukaryota</taxon>
        <taxon>Metazoa</taxon>
        <taxon>Cnidaria</taxon>
        <taxon>Anthozoa</taxon>
        <taxon>Hexacorallia</taxon>
        <taxon>Scleractinia</taxon>
        <taxon>Caryophylliina</taxon>
        <taxon>Caryophylliidae</taxon>
        <taxon>Desmophyllum</taxon>
    </lineage>
</organism>
<dbReference type="SUPFAM" id="SSF55797">
    <property type="entry name" value="PR-1-like"/>
    <property type="match status" value="2"/>
</dbReference>
<dbReference type="SMART" id="SM00198">
    <property type="entry name" value="SCP"/>
    <property type="match status" value="2"/>
</dbReference>
<dbReference type="GO" id="GO:0005576">
    <property type="term" value="C:extracellular region"/>
    <property type="evidence" value="ECO:0007669"/>
    <property type="project" value="InterPro"/>
</dbReference>
<evidence type="ECO:0000313" key="4">
    <source>
        <dbReference type="Proteomes" id="UP001163046"/>
    </source>
</evidence>
<keyword evidence="1" id="KW-0732">Signal</keyword>
<keyword evidence="4" id="KW-1185">Reference proteome</keyword>
<dbReference type="Gene3D" id="3.40.33.10">
    <property type="entry name" value="CAP"/>
    <property type="match status" value="2"/>
</dbReference>
<dbReference type="EMBL" id="MU825401">
    <property type="protein sequence ID" value="KAJ7392469.1"/>
    <property type="molecule type" value="Genomic_DNA"/>
</dbReference>
<evidence type="ECO:0000259" key="2">
    <source>
        <dbReference type="SMART" id="SM00198"/>
    </source>
</evidence>
<dbReference type="PROSITE" id="PS01009">
    <property type="entry name" value="CRISP_1"/>
    <property type="match status" value="1"/>
</dbReference>
<dbReference type="Pfam" id="PF00188">
    <property type="entry name" value="CAP"/>
    <property type="match status" value="2"/>
</dbReference>
<dbReference type="InterPro" id="IPR018244">
    <property type="entry name" value="Allrgn_V5/Tpx1_CS"/>
</dbReference>
<comment type="caution">
    <text evidence="3">The sequence shown here is derived from an EMBL/GenBank/DDBJ whole genome shotgun (WGS) entry which is preliminary data.</text>
</comment>
<dbReference type="InterPro" id="IPR001283">
    <property type="entry name" value="CRISP-related"/>
</dbReference>
<feature type="domain" description="SCP" evidence="2">
    <location>
        <begin position="206"/>
        <end position="336"/>
    </location>
</feature>
<dbReference type="InterPro" id="IPR014044">
    <property type="entry name" value="CAP_dom"/>
</dbReference>
<evidence type="ECO:0000256" key="1">
    <source>
        <dbReference type="SAM" id="SignalP"/>
    </source>
</evidence>
<evidence type="ECO:0000313" key="3">
    <source>
        <dbReference type="EMBL" id="KAJ7392469.1"/>
    </source>
</evidence>
<dbReference type="AlphaFoldDB" id="A0A9X0A6E3"/>
<feature type="domain" description="SCP" evidence="2">
    <location>
        <begin position="22"/>
        <end position="153"/>
    </location>
</feature>
<dbReference type="InterPro" id="IPR035940">
    <property type="entry name" value="CAP_sf"/>
</dbReference>
<dbReference type="OrthoDB" id="337038at2759"/>
<name>A0A9X0A6E3_9CNID</name>
<gene>
    <name evidence="3" type="primary">glipr2_1</name>
    <name evidence="3" type="ORF">OS493_012135</name>
</gene>
<feature type="chain" id="PRO_5040836396" evidence="1">
    <location>
        <begin position="20"/>
        <end position="410"/>
    </location>
</feature>
<dbReference type="Proteomes" id="UP001163046">
    <property type="component" value="Unassembled WGS sequence"/>
</dbReference>
<dbReference type="PRINTS" id="PR00837">
    <property type="entry name" value="V5TPXLIKE"/>
</dbReference>
<feature type="signal peptide" evidence="1">
    <location>
        <begin position="1"/>
        <end position="19"/>
    </location>
</feature>
<protein>
    <submittedName>
        <fullName evidence="3">CRISP</fullName>
    </submittedName>
</protein>